<evidence type="ECO:0000259" key="9">
    <source>
        <dbReference type="Pfam" id="PF00324"/>
    </source>
</evidence>
<dbReference type="EMBL" id="QKRW01000010">
    <property type="protein sequence ID" value="RAL65302.1"/>
    <property type="molecule type" value="Genomic_DNA"/>
</dbReference>
<evidence type="ECO:0000256" key="3">
    <source>
        <dbReference type="ARBA" id="ARBA00022692"/>
    </source>
</evidence>
<dbReference type="AlphaFoldDB" id="A0A395IYG3"/>
<feature type="transmembrane region" description="Helical" evidence="8">
    <location>
        <begin position="305"/>
        <end position="333"/>
    </location>
</feature>
<dbReference type="InterPro" id="IPR004840">
    <property type="entry name" value="Amino_acid_permease_CS"/>
</dbReference>
<evidence type="ECO:0000256" key="1">
    <source>
        <dbReference type="ARBA" id="ARBA00004141"/>
    </source>
</evidence>
<feature type="domain" description="Amino acid permease/ SLC12A" evidence="9">
    <location>
        <begin position="54"/>
        <end position="199"/>
    </location>
</feature>
<keyword evidence="6 8" id="KW-0472">Membrane</keyword>
<evidence type="ECO:0000256" key="6">
    <source>
        <dbReference type="ARBA" id="ARBA00023136"/>
    </source>
</evidence>
<evidence type="ECO:0000256" key="8">
    <source>
        <dbReference type="SAM" id="Phobius"/>
    </source>
</evidence>
<feature type="transmembrane region" description="Helical" evidence="8">
    <location>
        <begin position="164"/>
        <end position="183"/>
    </location>
</feature>
<keyword evidence="4" id="KW-0029">Amino-acid transport</keyword>
<dbReference type="OrthoDB" id="3900342at2759"/>
<feature type="compositionally biased region" description="Basic and acidic residues" evidence="7">
    <location>
        <begin position="13"/>
        <end position="30"/>
    </location>
</feature>
<feature type="transmembrane region" description="Helical" evidence="8">
    <location>
        <begin position="475"/>
        <end position="497"/>
    </location>
</feature>
<keyword evidence="5 8" id="KW-1133">Transmembrane helix</keyword>
<dbReference type="PANTHER" id="PTHR43341:SF9">
    <property type="entry name" value="DICARBOXYLIC AMINO ACID PERMEASE"/>
    <property type="match status" value="1"/>
</dbReference>
<dbReference type="PANTHER" id="PTHR43341">
    <property type="entry name" value="AMINO ACID PERMEASE"/>
    <property type="match status" value="1"/>
</dbReference>
<evidence type="ECO:0000256" key="5">
    <source>
        <dbReference type="ARBA" id="ARBA00022989"/>
    </source>
</evidence>
<proteinExistence type="predicted"/>
<evidence type="ECO:0000313" key="10">
    <source>
        <dbReference type="EMBL" id="RAL65302.1"/>
    </source>
</evidence>
<evidence type="ECO:0000256" key="7">
    <source>
        <dbReference type="SAM" id="MobiDB-lite"/>
    </source>
</evidence>
<dbReference type="GO" id="GO:0015171">
    <property type="term" value="F:amino acid transmembrane transporter activity"/>
    <property type="evidence" value="ECO:0007669"/>
    <property type="project" value="TreeGrafter"/>
</dbReference>
<comment type="subcellular location">
    <subcellularLocation>
        <location evidence="1">Membrane</location>
        <topology evidence="1">Multi-pass membrane protein</topology>
    </subcellularLocation>
</comment>
<dbReference type="Gene3D" id="1.20.1740.10">
    <property type="entry name" value="Amino acid/polyamine transporter I"/>
    <property type="match status" value="1"/>
</dbReference>
<evidence type="ECO:0000256" key="2">
    <source>
        <dbReference type="ARBA" id="ARBA00022448"/>
    </source>
</evidence>
<comment type="caution">
    <text evidence="10">The sequence shown here is derived from an EMBL/GenBank/DDBJ whole genome shotgun (WGS) entry which is preliminary data.</text>
</comment>
<feature type="transmembrane region" description="Helical" evidence="8">
    <location>
        <begin position="265"/>
        <end position="285"/>
    </location>
</feature>
<feature type="transmembrane region" description="Helical" evidence="8">
    <location>
        <begin position="431"/>
        <end position="455"/>
    </location>
</feature>
<dbReference type="GO" id="GO:0016020">
    <property type="term" value="C:membrane"/>
    <property type="evidence" value="ECO:0007669"/>
    <property type="project" value="UniProtKB-SubCell"/>
</dbReference>
<feature type="transmembrane region" description="Helical" evidence="8">
    <location>
        <begin position="54"/>
        <end position="72"/>
    </location>
</feature>
<dbReference type="Proteomes" id="UP000249056">
    <property type="component" value="Unassembled WGS sequence"/>
</dbReference>
<dbReference type="InterPro" id="IPR004841">
    <property type="entry name" value="AA-permease/SLC12A_dom"/>
</dbReference>
<sequence length="555" mass="61088">MATNDLRAYSPSSEEKTYGEKPPLEQDRPVSQDVGEGDDDSSHHLHRGLKSRQITMIAIGGAIGTGLIIGTGKALAQAGPAPLIIGYSIVGLLCFLVMAALGEMAAWLPLASGFTGYATRFVDPALGFCLGWNYWFKYIIVTPNNLTAASLVIQYWLPRDKVNPGVWIAIFLVAIVAINYFGVKFFGEFEFWLSSLKVATGFKYWSNPGAFHEYILTGNAGRFLAVWSTFTTAVFAFLGTELVGVTVGEAANPRKVIPKAIKMTFYRIVLFYVVLIFLLGMLVPYNSQLLLDSTKKSNNASASPFVVAIKISGIKALPAIFNACILIFVFSAANSDLYIASRTLFGLATEGKAPKIFTRTDKRGVPIYALSLSVAFCLLAFLGVNKSSYTVFGYFVNLVTMFGLLTWISILISHIYFVRAREAQGVQKTELAYIAPLGIYGSYGALVFCILIAFFKGFALFCYKKTAAKGTKPVFDYSTFITTYLGIPLYIMMYFGYKYVMKTNVLKPEEADLFTGKAAIDAQEQEYLAVEAARRGSNEETKGEKIYRLTLGWAF</sequence>
<dbReference type="PROSITE" id="PS00218">
    <property type="entry name" value="AMINO_ACID_PERMEASE_1"/>
    <property type="match status" value="1"/>
</dbReference>
<keyword evidence="3 8" id="KW-0812">Transmembrane</keyword>
<keyword evidence="2" id="KW-0813">Transport</keyword>
<feature type="transmembrane region" description="Helical" evidence="8">
    <location>
        <begin position="391"/>
        <end position="419"/>
    </location>
</feature>
<keyword evidence="11" id="KW-1185">Reference proteome</keyword>
<evidence type="ECO:0000256" key="4">
    <source>
        <dbReference type="ARBA" id="ARBA00022970"/>
    </source>
</evidence>
<dbReference type="Pfam" id="PF00324">
    <property type="entry name" value="AA_permease"/>
    <property type="match status" value="2"/>
</dbReference>
<protein>
    <recommendedName>
        <fullName evidence="9">Amino acid permease/ SLC12A domain-containing protein</fullName>
    </recommendedName>
</protein>
<organism evidence="10 11">
    <name type="scientific">Monilinia fructigena</name>
    <dbReference type="NCBI Taxonomy" id="38457"/>
    <lineage>
        <taxon>Eukaryota</taxon>
        <taxon>Fungi</taxon>
        <taxon>Dikarya</taxon>
        <taxon>Ascomycota</taxon>
        <taxon>Pezizomycotina</taxon>
        <taxon>Leotiomycetes</taxon>
        <taxon>Helotiales</taxon>
        <taxon>Sclerotiniaceae</taxon>
        <taxon>Monilinia</taxon>
    </lineage>
</organism>
<evidence type="ECO:0000313" key="11">
    <source>
        <dbReference type="Proteomes" id="UP000249056"/>
    </source>
</evidence>
<dbReference type="PIRSF" id="PIRSF006060">
    <property type="entry name" value="AA_transporter"/>
    <property type="match status" value="1"/>
</dbReference>
<feature type="region of interest" description="Disordered" evidence="7">
    <location>
        <begin position="1"/>
        <end position="44"/>
    </location>
</feature>
<name>A0A395IYG3_9HELO</name>
<feature type="transmembrane region" description="Helical" evidence="8">
    <location>
        <begin position="365"/>
        <end position="385"/>
    </location>
</feature>
<reference evidence="10 11" key="1">
    <citation type="submission" date="2018-06" db="EMBL/GenBank/DDBJ databases">
        <title>Genome Sequence of the Brown Rot Fungal Pathogen Monilinia fructigena.</title>
        <authorList>
            <person name="Landi L."/>
            <person name="De Miccolis Angelini R.M."/>
            <person name="Pollastro S."/>
            <person name="Abate D."/>
            <person name="Faretra F."/>
            <person name="Romanazzi G."/>
        </authorList>
    </citation>
    <scope>NUCLEOTIDE SEQUENCE [LARGE SCALE GENOMIC DNA]</scope>
    <source>
        <strain evidence="10 11">Mfrg269</strain>
    </source>
</reference>
<dbReference type="FunFam" id="1.20.1740.10:FF:000001">
    <property type="entry name" value="Amino acid permease"/>
    <property type="match status" value="1"/>
</dbReference>
<feature type="transmembrane region" description="Helical" evidence="8">
    <location>
        <begin position="224"/>
        <end position="244"/>
    </location>
</feature>
<feature type="transmembrane region" description="Helical" evidence="8">
    <location>
        <begin position="135"/>
        <end position="157"/>
    </location>
</feature>
<dbReference type="InterPro" id="IPR050524">
    <property type="entry name" value="APC_YAT"/>
</dbReference>
<gene>
    <name evidence="10" type="ORF">DID88_000870</name>
</gene>
<feature type="transmembrane region" description="Helical" evidence="8">
    <location>
        <begin position="84"/>
        <end position="108"/>
    </location>
</feature>
<accession>A0A395IYG3</accession>
<feature type="domain" description="Amino acid permease/ SLC12A" evidence="9">
    <location>
        <begin position="201"/>
        <end position="505"/>
    </location>
</feature>